<dbReference type="Gene3D" id="3.30.565.10">
    <property type="entry name" value="Histidine kinase-like ATPase, C-terminal domain"/>
    <property type="match status" value="1"/>
</dbReference>
<dbReference type="GO" id="GO:0030544">
    <property type="term" value="F:Hsp70 protein binding"/>
    <property type="evidence" value="ECO:0007669"/>
    <property type="project" value="TreeGrafter"/>
</dbReference>
<feature type="non-terminal residue" evidence="4">
    <location>
        <position position="3644"/>
    </location>
</feature>
<accession>A0A8J5JVM4</accession>
<organism evidence="4 5">
    <name type="scientific">Homarus americanus</name>
    <name type="common">American lobster</name>
    <dbReference type="NCBI Taxonomy" id="6706"/>
    <lineage>
        <taxon>Eukaryota</taxon>
        <taxon>Metazoa</taxon>
        <taxon>Ecdysozoa</taxon>
        <taxon>Arthropoda</taxon>
        <taxon>Crustacea</taxon>
        <taxon>Multicrustacea</taxon>
        <taxon>Malacostraca</taxon>
        <taxon>Eumalacostraca</taxon>
        <taxon>Eucarida</taxon>
        <taxon>Decapoda</taxon>
        <taxon>Pleocyemata</taxon>
        <taxon>Astacidea</taxon>
        <taxon>Nephropoidea</taxon>
        <taxon>Nephropidae</taxon>
        <taxon>Homarus</taxon>
    </lineage>
</organism>
<dbReference type="InterPro" id="IPR036890">
    <property type="entry name" value="HATPase_C_sf"/>
</dbReference>
<dbReference type="Gene3D" id="1.10.287.110">
    <property type="entry name" value="DnaJ domain"/>
    <property type="match status" value="1"/>
</dbReference>
<evidence type="ECO:0000256" key="1">
    <source>
        <dbReference type="SAM" id="MobiDB-lite"/>
    </source>
</evidence>
<dbReference type="Pfam" id="PF05168">
    <property type="entry name" value="HEPN"/>
    <property type="match status" value="1"/>
</dbReference>
<comment type="caution">
    <text evidence="4">The sequence shown here is derived from an EMBL/GenBank/DDBJ whole genome shotgun (WGS) entry which is preliminary data.</text>
</comment>
<dbReference type="Pfam" id="PF25794">
    <property type="entry name" value="SACS"/>
    <property type="match status" value="2"/>
</dbReference>
<feature type="domain" description="Sacsin/Nov" evidence="3">
    <location>
        <begin position="693"/>
        <end position="934"/>
    </location>
</feature>
<dbReference type="EMBL" id="JAHLQT010024847">
    <property type="protein sequence ID" value="KAG7165000.1"/>
    <property type="molecule type" value="Genomic_DNA"/>
</dbReference>
<reference evidence="4" key="1">
    <citation type="journal article" date="2021" name="Sci. Adv.">
        <title>The American lobster genome reveals insights on longevity, neural, and immune adaptations.</title>
        <authorList>
            <person name="Polinski J.M."/>
            <person name="Zimin A.V."/>
            <person name="Clark K.F."/>
            <person name="Kohn A.B."/>
            <person name="Sadowski N."/>
            <person name="Timp W."/>
            <person name="Ptitsyn A."/>
            <person name="Khanna P."/>
            <person name="Romanova D.Y."/>
            <person name="Williams P."/>
            <person name="Greenwood S.J."/>
            <person name="Moroz L.L."/>
            <person name="Walt D.R."/>
            <person name="Bodnar A.G."/>
        </authorList>
    </citation>
    <scope>NUCLEOTIDE SEQUENCE</scope>
    <source>
        <strain evidence="4">GMGI-L3</strain>
    </source>
</reference>
<evidence type="ECO:0000259" key="2">
    <source>
        <dbReference type="Pfam" id="PF05168"/>
    </source>
</evidence>
<name>A0A8J5JVM4_HOMAM</name>
<evidence type="ECO:0000259" key="3">
    <source>
        <dbReference type="Pfam" id="PF25794"/>
    </source>
</evidence>
<evidence type="ECO:0000313" key="4">
    <source>
        <dbReference type="EMBL" id="KAG7165000.1"/>
    </source>
</evidence>
<feature type="domain" description="HEPN" evidence="2">
    <location>
        <begin position="3516"/>
        <end position="3638"/>
    </location>
</feature>
<dbReference type="PANTHER" id="PTHR15600">
    <property type="entry name" value="SACSIN"/>
    <property type="match status" value="1"/>
</dbReference>
<dbReference type="SUPFAM" id="SSF81593">
    <property type="entry name" value="Nucleotidyltransferase substrate binding subunit/domain"/>
    <property type="match status" value="1"/>
</dbReference>
<protein>
    <submittedName>
        <fullName evidence="4">Sacsin-like 1</fullName>
    </submittedName>
</protein>
<dbReference type="InterPro" id="IPR058210">
    <property type="entry name" value="SACS/Nov_dom"/>
</dbReference>
<feature type="region of interest" description="Disordered" evidence="1">
    <location>
        <begin position="3459"/>
        <end position="3481"/>
    </location>
</feature>
<dbReference type="Proteomes" id="UP000747542">
    <property type="component" value="Unassembled WGS sequence"/>
</dbReference>
<dbReference type="NCBIfam" id="NF047352">
    <property type="entry name" value="P_loop_sacsin"/>
    <property type="match status" value="2"/>
</dbReference>
<dbReference type="InterPro" id="IPR036869">
    <property type="entry name" value="J_dom_sf"/>
</dbReference>
<sequence>HQFINNILLFPGTTQLKQFSVCHHGVELLTRSVRFVQETSPSEQQMKCWLSKVWAVVEHLDLQSVMNLTLIPTSNKVNAPTLITLSTAIIVQNDYSPISQAAKEALLLLKVQVISKPPDYVRHHQLHNYLNSSDARGVTQALLKVLEVYETCLLACDFNMWRKDEDVQALLSVIEMHHLPSQIKNLLKKITIFKANGRNNIVVDVSIDNCDKISPEVNDFPVNYPERLIIPSSWTERQLAKNLGATQLSKENLCLLTLQNTYSDSDISHLVLYILEDRVLQNSSIIQQQLRYVQFVPDKTGRLFLPSQLYDPEDIDNEALIAENLHPKTCFQKYYQLLRVLGMKKVQNMPRDEFIQIIKSLHGKSLPESEKAKKAVSLLRAMNRRSDCLQICQAVKSTNFVFGEVSKPVVYPDSLIWATSFKLYKPEKVKSYNHFKNVLGSVVPLVQCSDIQCVANNFGWNQKPDIDKIIKHLQNIMMAYENSDLCCFEQVKETYKQLSTFSDTSHAYHLNLLSALPCIFTEHGFRAPNQVYISCGIEDLQLLPYMYPLPFELRECVDLFRTIGCFENQSKELYLTLLQQIHDHHHSKGIVDVDRDRNIVVQVLHKLEKFCGDIPPSRMLLPVETNDNTLELVEMQHCSYSEQSCDWIDSEELGVRVVHSSVGTKLAKALGVEPLNKHLLAGQEAFMEWGQSEPLTTRLHNLLRQYRDGVAVLKELVQNADDAGATTVCFLYDERQNEDARTRLVSNKFQECQGPALWAYNNAKFTEDDLSNLKKLGGGTKEHLSTKIGKFGLGFCSVYNLTDTPSLVSGSNYVIFDPHQTYLEDGNNQKHGLRFDFSGEKNSLMLQKLHGQFKPFNEVFGCNIKQTRNFNGTLFRFPLRTLAQAGSSEISSVSYQHKEMKELLQMFSKIIGELLLFTQNIKDIEVYHLGKTLSPAKKILLYRSSRTTRTLSAVPAKSVCSITTNKTQMKSVSLLFNNNFKWSGHSFEENTFSEIKVEYSHEGSQLCSIDQGMWTINWLTSWHCGKGPLCKFSERLGGKALPLGAVAVPVKKETDGWQPIKLSELPQGFYKKSHMHCFLPLPVKTTLPVQLNGFFEVTSDRTSLETQTEDDRLTTQDWNKILMTDAINAAYHNLILTLQLEGLSWNCPYYTLWPVKHDTNDYLISNLRSYFYSTIVTEDVKVFRSRNGWHPLKVCKFFEESFYKVTDIGKIAFEYMEELMRLWGNLTMIELPEHVLSGFQDNSVFSHCITQNDFLGNYFIPNIAGEYVTPPKRDKLTLHIINNNNNHHDCLAKLKRIPCIPTIPNGTLKIPKDLIDPKDRIALLFSVSDERFPEDLFFNTPHVRSVLCQLGMMNTCTGIPVEMVHNRAETVEALPCHNCAVERSIKIFHYIETRHDEEQNEIAHRIQSVPFLPVMPKPQDWPVTWKGDMIQNKTSLICDKHAQKIFQNRLKSVLFNKPVSLCLPKFKVLVGSSHLLLVDRDDHLSNEILKKLGVIVHENMLPLQEVCYQIKTFIAESPVVHNINTMCVEIYDYFERKIPFLKSGNELIDLQNEKILKTKCGFMEPKYFADSDSSDCAPDLFSVRAEGLESYPNLMKALGIKSVFHRDSVLQVVLQKKEIYKSRQLSKPEVLQMSKLLKLLFDITEKDNGEYKLPLQDLHLPDTGGFLHPIDKLCTEDGIDLSSGNHLCLHRDVYLSQAMTDWLGIKSKTMKRLENCSNRLHFGQKEPLTTRLTNILKDYPCDTGIMKELLQNADDAGATEVAFIKDFRHLPDKKLFDKKWAPLQEPALCVYNNKGFTEKDLQGIQDLGKSCRIEDPASTGQYGIGFNAVYHLTDAPSFLTKGPDVPQGETLCMFDPHCKYDSFATPDKPGVQFKNLHNLRMDYPDSFMGYLEDRFLQNEGTVFRLPLRTSKESEISKKIMPKWQLDIKLKEFEAEMAKCLLFLRNVRKISIMTITEKGECIPGYSVQSIIQEENELVKLKSEMKGNKCSNEMFILPNTFDMVRASYNMFIEDTSGVQYWWYIVQQLGTENPDSVPEIVIDAFTDRYLNLLPHAGAAVLLETNKKLSDDMFTTSCYLPLPVESGLPFSVNGHFTLGSSRRDLWIGLKDIKAEWNRWLIKEVLAPAAVHAVDHYRKFIFPDNIRNMLQNKFGEKIKKYENTVPVGNKAKAPQWKNFVKWFYEYIINQQLEMFDVFTAKGDHPSHDVQASYDISHQHEQQRKGELQWHAFNKAGNNFPIYFIADHIDDSLLNTLKRLGMKICRKFWREILREIEIPYDKLTPESVLKFLLSWNKNYPDRCYLTIEENITKSPFLTTKNVCKVFDHLSHLKEMYNELDGLPLLLTNDMVLRCFDSSEPVFMSKYCNLLPELGNEFLNLQMVKHTEIFFKNISENFENQNVLKEFTLNDLCERLHTVLDESYHNCTDLKPLEDAKTFDIENWLTSLWSFVTEYIKGKFTNSESRTGRSQVNWKASREHILITLGEWALYPLNKCDKKYLIAVQNAWRIIDLRKDPAMETSVFSKLPVPHPYWKRLIPVELKLTATLKDPSAMLEAIYFHRKIIAEFGNWIFRQKFPERFTKILEYFGRHCKGNSLSIVKLRSLSIFEDVSGTICNLEDKKLIMPVQTKLGLDGLAKLACEHNTIILKEATSSHITDIYRYIDSGCIMNDLVIYAKFILPNFKSLPQQQQTKFLESLRDELSQLQYKEEYGWSKEQIDVVCELKRTPFIMFFGNLKTADNFYDSHNSVFKVLELSNLPQEWTKTIWQYFLKLAGMILKLTDDMYIRYASELSSNDPKVKPKSKVLTEYFFEHYKTLKNTVSVIENIEFLVPAIDEKLERILPHFKTRSGLVSFVDSVPSKLANILWTTRSLLPHYATPQKNQIKVALNMLDPPPEEKVVEHIFKLCKFFVKDNTNEDVIDVMESIYQYLQHCNASVYDRIVENSIPVVHIPNYSVFVSANFVVENLQYEIIPYLFKAPIIYGKYFDMFEKIGTLKNDTCDTYAQVLKMIHEKSQNEKLHPEESKSMKLAFAGLVEKVFMLDKLTVSELYLPTGEETLALSSNMYVVDNEEYLKATEGKLNEPTFAGIEFLKLQIFGKDTDFIKKLPENLQPKLLSSIIQEDLDTNKMEEISSTKFVQLKAVLDCQTLKSAIFRIVNHFNPPGTCLNEEEKRRLTSSLDMMDVKQLKEINTIMVHNGNEVGQRKRHHFIKNVCTGETKQTTLYISENIERNLLIYSLSNTLRKVLKLNSESVSCLTILLQSCDKPHEMGALLNEMDITMYEGQSNEHISFQTEVGTYLKDCFLCLLDNEFYNFHEGEIVCMKKYILGGVEDCEEDIFIIVEVKRLVKSHDNLFLDEYEVNTGCEVQCLLIVKAHQLYKFVRKNLNEIMLSDEVADTSDDNLTEQEIRKIRKQMKEIWKVEDEKERHHLLRRLILKWHPDKNLHRTELSTRVMQYIQQLLRRLERGETISDDEDDPSDSAQTSRAVPSDFYDNLFRAPPRQYASSHTFSGYSRQETKVPDYPEAQKWRKQAEHDVGEARRRTGGSACWMMYMCHQAAEKMLKAALYLVDRDQATKFQRGEAGHSLISISEHLTSNEAKFVAREMDSRVGHHTQLRYPSAQGCPCDRYTDDDSTYMLSKAEELIELLRPSFVR</sequence>
<dbReference type="InterPro" id="IPR007842">
    <property type="entry name" value="HEPN_dom"/>
</dbReference>
<evidence type="ECO:0000313" key="5">
    <source>
        <dbReference type="Proteomes" id="UP000747542"/>
    </source>
</evidence>
<dbReference type="Gene3D" id="1.20.120.330">
    <property type="entry name" value="Nucleotidyltransferases domain 2"/>
    <property type="match status" value="1"/>
</dbReference>
<feature type="domain" description="Sacsin/Nov" evidence="3">
    <location>
        <begin position="1725"/>
        <end position="1957"/>
    </location>
</feature>
<dbReference type="SUPFAM" id="SSF55874">
    <property type="entry name" value="ATPase domain of HSP90 chaperone/DNA topoisomerase II/histidine kinase"/>
    <property type="match status" value="2"/>
</dbReference>
<dbReference type="InterPro" id="IPR052972">
    <property type="entry name" value="Sacsin_chaperone_reg"/>
</dbReference>
<keyword evidence="5" id="KW-1185">Reference proteome</keyword>
<gene>
    <name evidence="4" type="primary">SACS-L1</name>
    <name evidence="4" type="ORF">Hamer_G004741</name>
</gene>
<proteinExistence type="predicted"/>
<dbReference type="PANTHER" id="PTHR15600:SF42">
    <property type="entry name" value="SACSIN"/>
    <property type="match status" value="1"/>
</dbReference>